<dbReference type="Proteomes" id="UP000581206">
    <property type="component" value="Unassembled WGS sequence"/>
</dbReference>
<dbReference type="InterPro" id="IPR050490">
    <property type="entry name" value="Bact_solute-bd_prot1"/>
</dbReference>
<dbReference type="AlphaFoldDB" id="A0A7X6KSL4"/>
<feature type="signal peptide" evidence="1">
    <location>
        <begin position="1"/>
        <end position="21"/>
    </location>
</feature>
<evidence type="ECO:0000313" key="2">
    <source>
        <dbReference type="EMBL" id="NKY21522.1"/>
    </source>
</evidence>
<accession>A0A7X6KSL4</accession>
<dbReference type="PANTHER" id="PTHR43649">
    <property type="entry name" value="ARABINOSE-BINDING PROTEIN-RELATED"/>
    <property type="match status" value="1"/>
</dbReference>
<dbReference type="Pfam" id="PF13416">
    <property type="entry name" value="SBP_bac_8"/>
    <property type="match status" value="1"/>
</dbReference>
<dbReference type="Gene3D" id="3.40.190.10">
    <property type="entry name" value="Periplasmic binding protein-like II"/>
    <property type="match status" value="1"/>
</dbReference>
<dbReference type="PANTHER" id="PTHR43649:SF12">
    <property type="entry name" value="DIACETYLCHITOBIOSE BINDING PROTEIN DASA"/>
    <property type="match status" value="1"/>
</dbReference>
<dbReference type="SUPFAM" id="SSF53850">
    <property type="entry name" value="Periplasmic binding protein-like II"/>
    <property type="match status" value="1"/>
</dbReference>
<reference evidence="2 3" key="1">
    <citation type="submission" date="2020-04" db="EMBL/GenBank/DDBJ databases">
        <title>MicrobeNet Type strains.</title>
        <authorList>
            <person name="Nicholson A.C."/>
        </authorList>
    </citation>
    <scope>NUCLEOTIDE SEQUENCE [LARGE SCALE GENOMIC DNA]</scope>
    <source>
        <strain evidence="2 3">ATCC BAA-788</strain>
    </source>
</reference>
<keyword evidence="3" id="KW-1185">Reference proteome</keyword>
<comment type="caution">
    <text evidence="2">The sequence shown here is derived from an EMBL/GenBank/DDBJ whole genome shotgun (WGS) entry which is preliminary data.</text>
</comment>
<dbReference type="RefSeq" id="WP_168628599.1">
    <property type="nucleotide sequence ID" value="NZ_BONL01000009.1"/>
</dbReference>
<dbReference type="PROSITE" id="PS51257">
    <property type="entry name" value="PROKAR_LIPOPROTEIN"/>
    <property type="match status" value="1"/>
</dbReference>
<evidence type="ECO:0000256" key="1">
    <source>
        <dbReference type="SAM" id="SignalP"/>
    </source>
</evidence>
<feature type="chain" id="PRO_5038634395" evidence="1">
    <location>
        <begin position="22"/>
        <end position="437"/>
    </location>
</feature>
<evidence type="ECO:0000313" key="3">
    <source>
        <dbReference type="Proteomes" id="UP000581206"/>
    </source>
</evidence>
<sequence length="437" mass="46222">MTNRRFAAGSGLALTAVLALTACGGSGDAGGEESAGGPTTITMAGWDLAKTPEFTALAEGFNAQSDDVTIEVVEYPSGDDYVTAMTTDIAAGTAPDIVMMKQNTDFIRFSGNDLLLDVADVADGLDPATSALDVYQTEDGQTLAVPFRNDFWVVYYNKDLFDAAGVEYPDGSWTWDDYQATAQELKDGGLPEGAFPVYQHAWQSTVQGFAQAQTPGADLLSGDFEYLKPYYERALAMQDAGLQQPFGTVTTGSLHHSSEFGRQRAAMVPMGTWFSSQLIAQVGAGEADEFAWGIAPAPQYDESTTGLDNTPVTLGGPTGMAINARIDEAKIEAAKEFLAYSAGEEGATVLADLGLTPALVNDATVDAMFAVEGMPQDELSAFALGTSEVKQENPVDPNVAQIQSILSSLHTEVMPGATGIDQAIETAQSRFESEIQD</sequence>
<keyword evidence="1" id="KW-0732">Signal</keyword>
<organism evidence="2 3">
    <name type="scientific">Cellulomonas denverensis</name>
    <dbReference type="NCBI Taxonomy" id="264297"/>
    <lineage>
        <taxon>Bacteria</taxon>
        <taxon>Bacillati</taxon>
        <taxon>Actinomycetota</taxon>
        <taxon>Actinomycetes</taxon>
        <taxon>Micrococcales</taxon>
        <taxon>Cellulomonadaceae</taxon>
        <taxon>Cellulomonas</taxon>
    </lineage>
</organism>
<dbReference type="InterPro" id="IPR006059">
    <property type="entry name" value="SBP"/>
</dbReference>
<proteinExistence type="predicted"/>
<name>A0A7X6KSL4_9CELL</name>
<gene>
    <name evidence="2" type="ORF">HGA03_02455</name>
</gene>
<protein>
    <submittedName>
        <fullName evidence="2">Extracellular solute-binding protein</fullName>
    </submittedName>
</protein>
<dbReference type="EMBL" id="JAAXOX010000001">
    <property type="protein sequence ID" value="NKY21522.1"/>
    <property type="molecule type" value="Genomic_DNA"/>
</dbReference>